<keyword evidence="6" id="KW-0906">Nuclear pore complex</keyword>
<dbReference type="InterPro" id="IPR011993">
    <property type="entry name" value="PH-like_dom_sf"/>
</dbReference>
<feature type="compositionally biased region" description="Low complexity" evidence="8">
    <location>
        <begin position="115"/>
        <end position="133"/>
    </location>
</feature>
<dbReference type="GO" id="GO:0051028">
    <property type="term" value="P:mRNA transport"/>
    <property type="evidence" value="ECO:0007669"/>
    <property type="project" value="UniProtKB-KW"/>
</dbReference>
<keyword evidence="5" id="KW-0811">Translocation</keyword>
<evidence type="ECO:0000256" key="3">
    <source>
        <dbReference type="ARBA" id="ARBA00022816"/>
    </source>
</evidence>
<comment type="subcellular location">
    <subcellularLocation>
        <location evidence="1">Nucleus</location>
        <location evidence="1">Nuclear pore complex</location>
    </subcellularLocation>
</comment>
<feature type="domain" description="RanBD1" evidence="9">
    <location>
        <begin position="547"/>
        <end position="664"/>
    </location>
</feature>
<sequence length="682" mass="74184">MSKKRTATSELNHDNWNMEEEPEEMGTYKRASASDLKMRPMKRAKRRGVTGDNDGPSVFKNFKAFGTADSSKTPTFSFLSSDGDKPKLSIGGSFPSFSFGKSVDSNKVDKTNANVSQSENSTSVSSSTLATSVKNNIDKKENESSSKPVFEFVVTDVSKSTSSDEPLKSTFSFGGSANTSTDNPISSSFNFKSSKKESLDKNDVESSPKPVFSFGLTNTTKSNISVESSPKPTFSFGVPSSNKNGDKTTLSGFNFNPSKPGGDASPAFKFGINDHSSTLSVTSQQSKQSSDSPSRSTEPQSSKINGISNSPKTEKKKSTLFLANLKSLNLGVMKWVQQHLDKNQYINLIPIFEDYKSHFEDIKKRFDNDDTQQTKSNKIISSSQARESSSALKNSSSSDEPVLTFGTSSTTGSKADPSPSVSVFSEQKKTASEENKISDQKPFTFGVNKTSSENSEANSESTSKAPGLVFNFGKSSSNPTFSFGSDKSKPSFKFGSDDNGSSSNTSGFSFGTSKDNKPSIFSFAPSTESKPSQESKDENEIEEQDEEEQMPEIKEEDSVYDKKVKLFYKKGSQYDTIGVGTLYIKPIKDQEKSQLVVRADNNIGTVLLNIVLNDSIPTQRIGKNNVLIACIPNPPLANTDPKAPASILIRVKEEKDADELLEKLNHYKNSQKSDDDSGDSTN</sequence>
<evidence type="ECO:0000313" key="10">
    <source>
        <dbReference type="EMBL" id="KAB7502030.1"/>
    </source>
</evidence>
<feature type="compositionally biased region" description="Basic residues" evidence="8">
    <location>
        <begin position="39"/>
        <end position="48"/>
    </location>
</feature>
<dbReference type="OrthoDB" id="10062131at2759"/>
<dbReference type="InterPro" id="IPR053074">
    <property type="entry name" value="NPC_Nucleoporin"/>
</dbReference>
<dbReference type="Proteomes" id="UP000326759">
    <property type="component" value="Unassembled WGS sequence"/>
</dbReference>
<gene>
    <name evidence="10" type="primary">Nup50</name>
    <name evidence="10" type="ORF">Anas_12021</name>
</gene>
<feature type="compositionally biased region" description="Low complexity" evidence="8">
    <location>
        <begin position="491"/>
        <end position="513"/>
    </location>
</feature>
<dbReference type="PANTHER" id="PTHR38697:SF1">
    <property type="entry name" value="NUCLEAR PORE COMPLEX PROTEIN SIMILAR TO S. CEREVISIAE NUP2 (EUROFUNG)"/>
    <property type="match status" value="1"/>
</dbReference>
<feature type="region of interest" description="Disordered" evidence="8">
    <location>
        <begin position="366"/>
        <end position="556"/>
    </location>
</feature>
<protein>
    <submittedName>
        <fullName evidence="10">Nuclear pore complex protein Nup50</fullName>
    </submittedName>
</protein>
<dbReference type="SMART" id="SM00160">
    <property type="entry name" value="RanBD"/>
    <property type="match status" value="1"/>
</dbReference>
<evidence type="ECO:0000313" key="11">
    <source>
        <dbReference type="Proteomes" id="UP000326759"/>
    </source>
</evidence>
<feature type="compositionally biased region" description="Polar residues" evidence="8">
    <location>
        <begin position="215"/>
        <end position="257"/>
    </location>
</feature>
<dbReference type="GO" id="GO:0015031">
    <property type="term" value="P:protein transport"/>
    <property type="evidence" value="ECO:0007669"/>
    <property type="project" value="UniProtKB-KW"/>
</dbReference>
<dbReference type="SUPFAM" id="SSF50729">
    <property type="entry name" value="PH domain-like"/>
    <property type="match status" value="1"/>
</dbReference>
<keyword evidence="7" id="KW-0539">Nucleus</keyword>
<feature type="compositionally biased region" description="Low complexity" evidence="8">
    <location>
        <begin position="279"/>
        <end position="297"/>
    </location>
</feature>
<dbReference type="PANTHER" id="PTHR38697">
    <property type="entry name" value="NUCLEAR PORE COMPLEX PROTEIN SIMILAR TO S. CEREVISIAE NUP2 (EUROFUNG)"/>
    <property type="match status" value="1"/>
</dbReference>
<feature type="compositionally biased region" description="Low complexity" evidence="8">
    <location>
        <begin position="448"/>
        <end position="465"/>
    </location>
</feature>
<organism evidence="10 11">
    <name type="scientific">Armadillidium nasatum</name>
    <dbReference type="NCBI Taxonomy" id="96803"/>
    <lineage>
        <taxon>Eukaryota</taxon>
        <taxon>Metazoa</taxon>
        <taxon>Ecdysozoa</taxon>
        <taxon>Arthropoda</taxon>
        <taxon>Crustacea</taxon>
        <taxon>Multicrustacea</taxon>
        <taxon>Malacostraca</taxon>
        <taxon>Eumalacostraca</taxon>
        <taxon>Peracarida</taxon>
        <taxon>Isopoda</taxon>
        <taxon>Oniscidea</taxon>
        <taxon>Crinocheta</taxon>
        <taxon>Armadillidiidae</taxon>
        <taxon>Armadillidium</taxon>
    </lineage>
</organism>
<feature type="region of interest" description="Disordered" evidence="8">
    <location>
        <begin position="158"/>
        <end position="258"/>
    </location>
</feature>
<keyword evidence="2" id="KW-0813">Transport</keyword>
<feature type="region of interest" description="Disordered" evidence="8">
    <location>
        <begin position="97"/>
        <end position="146"/>
    </location>
</feature>
<feature type="compositionally biased region" description="Polar residues" evidence="8">
    <location>
        <begin position="169"/>
        <end position="185"/>
    </location>
</feature>
<proteinExistence type="predicted"/>
<reference evidence="10 11" key="1">
    <citation type="journal article" date="2019" name="PLoS Biol.">
        <title>Sex chromosomes control vertical transmission of feminizing Wolbachia symbionts in an isopod.</title>
        <authorList>
            <person name="Becking T."/>
            <person name="Chebbi M.A."/>
            <person name="Giraud I."/>
            <person name="Moumen B."/>
            <person name="Laverre T."/>
            <person name="Caubet Y."/>
            <person name="Peccoud J."/>
            <person name="Gilbert C."/>
            <person name="Cordaux R."/>
        </authorList>
    </citation>
    <scope>NUCLEOTIDE SEQUENCE [LARGE SCALE GENOMIC DNA]</scope>
    <source>
        <strain evidence="10">ANa2</strain>
        <tissue evidence="10">Whole body excluding digestive tract and cuticle</tissue>
    </source>
</reference>
<evidence type="ECO:0000256" key="1">
    <source>
        <dbReference type="ARBA" id="ARBA00004567"/>
    </source>
</evidence>
<name>A0A5N5TAN8_9CRUS</name>
<evidence type="ECO:0000256" key="5">
    <source>
        <dbReference type="ARBA" id="ARBA00023010"/>
    </source>
</evidence>
<feature type="compositionally biased region" description="Basic and acidic residues" evidence="8">
    <location>
        <begin position="194"/>
        <end position="206"/>
    </location>
</feature>
<feature type="compositionally biased region" description="Acidic residues" evidence="8">
    <location>
        <begin position="539"/>
        <end position="550"/>
    </location>
</feature>
<evidence type="ECO:0000256" key="8">
    <source>
        <dbReference type="SAM" id="MobiDB-lite"/>
    </source>
</evidence>
<accession>A0A5N5TAN8</accession>
<keyword evidence="4" id="KW-0653">Protein transport</keyword>
<feature type="compositionally biased region" description="Polar residues" evidence="8">
    <location>
        <begin position="473"/>
        <end position="485"/>
    </location>
</feature>
<feature type="region of interest" description="Disordered" evidence="8">
    <location>
        <begin position="1"/>
        <end position="57"/>
    </location>
</feature>
<keyword evidence="11" id="KW-1185">Reference proteome</keyword>
<evidence type="ECO:0000256" key="4">
    <source>
        <dbReference type="ARBA" id="ARBA00022927"/>
    </source>
</evidence>
<comment type="caution">
    <text evidence="10">The sequence shown here is derived from an EMBL/GenBank/DDBJ whole genome shotgun (WGS) entry which is preliminary data.</text>
</comment>
<dbReference type="Pfam" id="PF00638">
    <property type="entry name" value="Ran_BP1"/>
    <property type="match status" value="1"/>
</dbReference>
<dbReference type="GO" id="GO:0005643">
    <property type="term" value="C:nuclear pore"/>
    <property type="evidence" value="ECO:0007669"/>
    <property type="project" value="UniProtKB-SubCell"/>
</dbReference>
<feature type="compositionally biased region" description="Basic and acidic residues" evidence="8">
    <location>
        <begin position="426"/>
        <end position="439"/>
    </location>
</feature>
<evidence type="ECO:0000259" key="9">
    <source>
        <dbReference type="SMART" id="SM00160"/>
    </source>
</evidence>
<dbReference type="InterPro" id="IPR015007">
    <property type="entry name" value="NUP2/50/61"/>
</dbReference>
<dbReference type="InterPro" id="IPR000156">
    <property type="entry name" value="Ran_bind_dom"/>
</dbReference>
<keyword evidence="3" id="KW-0509">mRNA transport</keyword>
<evidence type="ECO:0000256" key="6">
    <source>
        <dbReference type="ARBA" id="ARBA00023132"/>
    </source>
</evidence>
<feature type="compositionally biased region" description="Polar residues" evidence="8">
    <location>
        <begin position="405"/>
        <end position="425"/>
    </location>
</feature>
<dbReference type="EMBL" id="SEYY01008773">
    <property type="protein sequence ID" value="KAB7502030.1"/>
    <property type="molecule type" value="Genomic_DNA"/>
</dbReference>
<feature type="compositionally biased region" description="Polar residues" evidence="8">
    <location>
        <begin position="298"/>
        <end position="311"/>
    </location>
</feature>
<dbReference type="CDD" id="cd13170">
    <property type="entry name" value="RanBD_NUP50"/>
    <property type="match status" value="1"/>
</dbReference>
<feature type="region of interest" description="Disordered" evidence="8">
    <location>
        <begin position="279"/>
        <end position="312"/>
    </location>
</feature>
<dbReference type="Gene3D" id="2.30.29.30">
    <property type="entry name" value="Pleckstrin-homology domain (PH domain)/Phosphotyrosine-binding domain (PTB)"/>
    <property type="match status" value="1"/>
</dbReference>
<dbReference type="AlphaFoldDB" id="A0A5N5TAN8"/>
<evidence type="ECO:0000256" key="2">
    <source>
        <dbReference type="ARBA" id="ARBA00022448"/>
    </source>
</evidence>
<feature type="compositionally biased region" description="Polar residues" evidence="8">
    <location>
        <begin position="371"/>
        <end position="380"/>
    </location>
</feature>
<feature type="compositionally biased region" description="Low complexity" evidence="8">
    <location>
        <begin position="381"/>
        <end position="398"/>
    </location>
</feature>
<dbReference type="Pfam" id="PF08911">
    <property type="entry name" value="NUP50"/>
    <property type="match status" value="1"/>
</dbReference>
<evidence type="ECO:0000256" key="7">
    <source>
        <dbReference type="ARBA" id="ARBA00023242"/>
    </source>
</evidence>